<feature type="compositionally biased region" description="Polar residues" evidence="6">
    <location>
        <begin position="524"/>
        <end position="535"/>
    </location>
</feature>
<dbReference type="SUPFAM" id="SSF49562">
    <property type="entry name" value="C2 domain (Calcium/lipid-binding domain, CaLB)"/>
    <property type="match status" value="1"/>
</dbReference>
<feature type="compositionally biased region" description="Basic and acidic residues" evidence="6">
    <location>
        <begin position="389"/>
        <end position="413"/>
    </location>
</feature>
<dbReference type="CDD" id="cd00030">
    <property type="entry name" value="C2"/>
    <property type="match status" value="1"/>
</dbReference>
<dbReference type="InterPro" id="IPR021656">
    <property type="entry name" value="C2-C2_1"/>
</dbReference>
<evidence type="ECO:0000256" key="6">
    <source>
        <dbReference type="SAM" id="MobiDB-lite"/>
    </source>
</evidence>
<organism evidence="10">
    <name type="scientific">Echinostoma caproni</name>
    <dbReference type="NCBI Taxonomy" id="27848"/>
    <lineage>
        <taxon>Eukaryota</taxon>
        <taxon>Metazoa</taxon>
        <taxon>Spiralia</taxon>
        <taxon>Lophotrochozoa</taxon>
        <taxon>Platyhelminthes</taxon>
        <taxon>Trematoda</taxon>
        <taxon>Digenea</taxon>
        <taxon>Plagiorchiida</taxon>
        <taxon>Echinostomata</taxon>
        <taxon>Echinostomatoidea</taxon>
        <taxon>Echinostomatidae</taxon>
        <taxon>Echinostoma</taxon>
    </lineage>
</organism>
<evidence type="ECO:0000313" key="10">
    <source>
        <dbReference type="WBParaSite" id="ECPE_0001244001-mRNA-1"/>
    </source>
</evidence>
<dbReference type="Proteomes" id="UP000272942">
    <property type="component" value="Unassembled WGS sequence"/>
</dbReference>
<feature type="domain" description="C2" evidence="7">
    <location>
        <begin position="118"/>
        <end position="248"/>
    </location>
</feature>
<dbReference type="PROSITE" id="PS50004">
    <property type="entry name" value="C2"/>
    <property type="match status" value="1"/>
</dbReference>
<keyword evidence="4" id="KW-0969">Cilium</keyword>
<comment type="similarity">
    <text evidence="2">Belongs to the RPGRIP1 family.</text>
</comment>
<name>A0A183AZL9_9TREM</name>
<keyword evidence="5" id="KW-0966">Cell projection</keyword>
<feature type="region of interest" description="Disordered" evidence="6">
    <location>
        <begin position="327"/>
        <end position="444"/>
    </location>
</feature>
<accession>A0A183AZL9</accession>
<feature type="region of interest" description="Disordered" evidence="6">
    <location>
        <begin position="105"/>
        <end position="133"/>
    </location>
</feature>
<dbReference type="InterPro" id="IPR000008">
    <property type="entry name" value="C2_dom"/>
</dbReference>
<evidence type="ECO:0000313" key="8">
    <source>
        <dbReference type="EMBL" id="VDP89676.1"/>
    </source>
</evidence>
<dbReference type="WBParaSite" id="ECPE_0001244001-mRNA-1">
    <property type="protein sequence ID" value="ECPE_0001244001-mRNA-1"/>
    <property type="gene ID" value="ECPE_0001244001"/>
</dbReference>
<dbReference type="OrthoDB" id="2133912at2759"/>
<comment type="subcellular location">
    <subcellularLocation>
        <location evidence="1">Cell projection</location>
        <location evidence="1">Cilium</location>
    </subcellularLocation>
</comment>
<dbReference type="Gene3D" id="2.60.40.150">
    <property type="entry name" value="C2 domain"/>
    <property type="match status" value="1"/>
</dbReference>
<dbReference type="PANTHER" id="PTHR14240:SF1">
    <property type="entry name" value="PROTEIN FANTOM-RELATED"/>
    <property type="match status" value="1"/>
</dbReference>
<evidence type="ECO:0000259" key="7">
    <source>
        <dbReference type="PROSITE" id="PS50004"/>
    </source>
</evidence>
<dbReference type="InterPro" id="IPR035892">
    <property type="entry name" value="C2_domain_sf"/>
</dbReference>
<feature type="compositionally biased region" description="Basic and acidic residues" evidence="6">
    <location>
        <begin position="367"/>
        <end position="380"/>
    </location>
</feature>
<feature type="compositionally biased region" description="Polar residues" evidence="6">
    <location>
        <begin position="262"/>
        <end position="274"/>
    </location>
</feature>
<evidence type="ECO:0000313" key="9">
    <source>
        <dbReference type="Proteomes" id="UP000272942"/>
    </source>
</evidence>
<feature type="compositionally biased region" description="Polar residues" evidence="6">
    <location>
        <begin position="544"/>
        <end position="556"/>
    </location>
</feature>
<evidence type="ECO:0000256" key="5">
    <source>
        <dbReference type="ARBA" id="ARBA00023273"/>
    </source>
</evidence>
<dbReference type="GO" id="GO:0005856">
    <property type="term" value="C:cytoskeleton"/>
    <property type="evidence" value="ECO:0007669"/>
    <property type="project" value="UniProtKB-ARBA"/>
</dbReference>
<dbReference type="PANTHER" id="PTHR14240">
    <property type="entry name" value="RETINITIS PIGMENTOSA GTPASE REGULATOR-INTERACTING PROTEIN"/>
    <property type="match status" value="1"/>
</dbReference>
<dbReference type="Pfam" id="PF11618">
    <property type="entry name" value="C2-C2_1"/>
    <property type="match status" value="1"/>
</dbReference>
<keyword evidence="3" id="KW-0175">Coiled coil</keyword>
<dbReference type="InterPro" id="IPR031139">
    <property type="entry name" value="RPGRIP1_fam"/>
</dbReference>
<dbReference type="GO" id="GO:0005929">
    <property type="term" value="C:cilium"/>
    <property type="evidence" value="ECO:0007669"/>
    <property type="project" value="UniProtKB-SubCell"/>
</dbReference>
<reference evidence="10" key="1">
    <citation type="submission" date="2016-06" db="UniProtKB">
        <authorList>
            <consortium name="WormBaseParasite"/>
        </authorList>
    </citation>
    <scope>IDENTIFICATION</scope>
</reference>
<feature type="region of interest" description="Disordered" evidence="6">
    <location>
        <begin position="503"/>
        <end position="561"/>
    </location>
</feature>
<gene>
    <name evidence="8" type="ORF">ECPE_LOCUS12404</name>
</gene>
<feature type="compositionally biased region" description="Basic and acidic residues" evidence="6">
    <location>
        <begin position="349"/>
        <end position="360"/>
    </location>
</feature>
<reference evidence="8 9" key="2">
    <citation type="submission" date="2018-11" db="EMBL/GenBank/DDBJ databases">
        <authorList>
            <consortium name="Pathogen Informatics"/>
        </authorList>
    </citation>
    <scope>NUCLEOTIDE SEQUENCE [LARGE SCALE GENOMIC DNA]</scope>
    <source>
        <strain evidence="8 9">Egypt</strain>
    </source>
</reference>
<proteinExistence type="inferred from homology"/>
<evidence type="ECO:0000256" key="1">
    <source>
        <dbReference type="ARBA" id="ARBA00004138"/>
    </source>
</evidence>
<evidence type="ECO:0000256" key="2">
    <source>
        <dbReference type="ARBA" id="ARBA00006042"/>
    </source>
</evidence>
<evidence type="ECO:0000256" key="3">
    <source>
        <dbReference type="ARBA" id="ARBA00023054"/>
    </source>
</evidence>
<sequence>MVTCPGVPTGSKQSTYLCRNALYRNPSATLINNPETSNALRNVDETVSRRHGQLDLFGSDTGPNSCIGMIVGKLDYWIRLTVPMPQALRIYRERFRSLPRMPAVTGQARLQPPQQSGPDGEARGDGAIAPDGDPGNNQLCVYITSASDLRARRPDCLPSPYFVYQFYDQPEQVSVVMEACSNAKFDHLQSYPVVMDEKLDQYLRTHQLTVFLMDNADPEEAASCLGAAQIPLLGLVTRGPQGRIEGTFAVQPLTSVEAKSPPNDSSRLNWNSPATAVPTDANGQIHIKLYWQRPYTFGRSTADPIQTSQSGNSVEKNEPEILTASTVQSVQSAPKSAGLRGTHALKSQAKTDAHVVKEQNETAVSELTDKKHLTKKDTIEPSHPSGSDQSKEHKTLKSERKKSPLKSEIKSDDEAASEAGLPDRSNIAERRNTNASSIRLTRKAPTVSVLPERLMSSPDQTSTEGIVCAPNADLGYFFRTLHSIDRFYAVVFTFYVTSTMGTRSNDSNFPKPLPRQKLSKTHSPRSVTRIQSLTGKKNVAESKLVSSTESPRQTPTAKIDDGHVQIRLNRIQLTRKPASWKDWGKTHRVFVEYRFLGYAEPFETGSYALSAKETGGKPVYEAELNYAKSK</sequence>
<dbReference type="AlphaFoldDB" id="A0A183AZL9"/>
<protein>
    <submittedName>
        <fullName evidence="10">C2 domain-containing protein</fullName>
    </submittedName>
</protein>
<dbReference type="EMBL" id="UZAN01052786">
    <property type="protein sequence ID" value="VDP89676.1"/>
    <property type="molecule type" value="Genomic_DNA"/>
</dbReference>
<evidence type="ECO:0000256" key="4">
    <source>
        <dbReference type="ARBA" id="ARBA00023069"/>
    </source>
</evidence>
<feature type="region of interest" description="Disordered" evidence="6">
    <location>
        <begin position="256"/>
        <end position="276"/>
    </location>
</feature>
<keyword evidence="9" id="KW-1185">Reference proteome</keyword>